<feature type="binding site" evidence="12 16">
    <location>
        <position position="257"/>
    </location>
    <ligand>
        <name>substrate</name>
    </ligand>
</feature>
<dbReference type="Pfam" id="PF00815">
    <property type="entry name" value="Histidinol_dh"/>
    <property type="match status" value="1"/>
</dbReference>
<keyword evidence="5 12" id="KW-0028">Amino-acid biosynthesis</keyword>
<evidence type="ECO:0000256" key="13">
    <source>
        <dbReference type="PIRNR" id="PIRNR000099"/>
    </source>
</evidence>
<comment type="cofactor">
    <cofactor evidence="12 17">
        <name>Zn(2+)</name>
        <dbReference type="ChEBI" id="CHEBI:29105"/>
    </cofactor>
    <text evidence="12 17">Binds 1 zinc ion per subunit.</text>
</comment>
<dbReference type="CDD" id="cd06572">
    <property type="entry name" value="Histidinol_dh"/>
    <property type="match status" value="1"/>
</dbReference>
<evidence type="ECO:0000256" key="14">
    <source>
        <dbReference type="PIRSR" id="PIRSR000099-1"/>
    </source>
</evidence>
<dbReference type="Gene3D" id="3.40.50.1980">
    <property type="entry name" value="Nitrogenase molybdenum iron protein domain"/>
    <property type="match status" value="2"/>
</dbReference>
<evidence type="ECO:0000256" key="3">
    <source>
        <dbReference type="ARBA" id="ARBA00010178"/>
    </source>
</evidence>
<feature type="binding site" evidence="12 16">
    <location>
        <position position="356"/>
    </location>
    <ligand>
        <name>substrate</name>
    </ligand>
</feature>
<feature type="binding site" evidence="12 16">
    <location>
        <position position="323"/>
    </location>
    <ligand>
        <name>substrate</name>
    </ligand>
</feature>
<evidence type="ECO:0000256" key="7">
    <source>
        <dbReference type="ARBA" id="ARBA00022833"/>
    </source>
</evidence>
<dbReference type="Proteomes" id="UP000319280">
    <property type="component" value="Unassembled WGS sequence"/>
</dbReference>
<protein>
    <recommendedName>
        <fullName evidence="4 12">Histidinol dehydrogenase</fullName>
        <shortName evidence="12">HDH</shortName>
        <ecNumber evidence="4 12">1.1.1.23</ecNumber>
    </recommendedName>
</protein>
<keyword evidence="9 12" id="KW-0520">NAD</keyword>
<feature type="binding site" evidence="12 16">
    <location>
        <position position="410"/>
    </location>
    <ligand>
        <name>substrate</name>
    </ligand>
</feature>
<dbReference type="Gene3D" id="1.20.5.1300">
    <property type="match status" value="1"/>
</dbReference>
<accession>A0A549YHJ4</accession>
<name>A0A549YHJ4_9BACI</name>
<comment type="function">
    <text evidence="1 12">Catalyzes the sequential NAD-dependent oxidations of L-histidinol to L-histidinaldehyde and then to L-histidine.</text>
</comment>
<dbReference type="InterPro" id="IPR001692">
    <property type="entry name" value="Histidinol_DH_CS"/>
</dbReference>
<proteinExistence type="inferred from homology"/>
<feature type="binding site" evidence="12 16">
    <location>
        <position position="232"/>
    </location>
    <ligand>
        <name>substrate</name>
    </ligand>
</feature>
<feature type="active site" description="Proton acceptor" evidence="12 14">
    <location>
        <position position="323"/>
    </location>
</feature>
<feature type="binding site" evidence="12 15">
    <location>
        <position position="124"/>
    </location>
    <ligand>
        <name>NAD(+)</name>
        <dbReference type="ChEBI" id="CHEBI:57540"/>
    </ligand>
</feature>
<dbReference type="SUPFAM" id="SSF53720">
    <property type="entry name" value="ALDH-like"/>
    <property type="match status" value="1"/>
</dbReference>
<evidence type="ECO:0000256" key="16">
    <source>
        <dbReference type="PIRSR" id="PIRSR000099-3"/>
    </source>
</evidence>
<evidence type="ECO:0000256" key="10">
    <source>
        <dbReference type="ARBA" id="ARBA00023102"/>
    </source>
</evidence>
<feature type="binding site" evidence="12 17">
    <location>
        <position position="254"/>
    </location>
    <ligand>
        <name>Zn(2+)</name>
        <dbReference type="ChEBI" id="CHEBI:29105"/>
    </ligand>
</feature>
<evidence type="ECO:0000256" key="15">
    <source>
        <dbReference type="PIRSR" id="PIRSR000099-2"/>
    </source>
</evidence>
<dbReference type="PANTHER" id="PTHR21256">
    <property type="entry name" value="HISTIDINOL DEHYDROGENASE HDH"/>
    <property type="match status" value="1"/>
</dbReference>
<reference evidence="19 20" key="1">
    <citation type="submission" date="2019-07" db="EMBL/GenBank/DDBJ databases">
        <title>Genomic analysis of Lentibacillus sp. NKC851-2.</title>
        <authorList>
            <person name="Oh Y.J."/>
        </authorList>
    </citation>
    <scope>NUCLEOTIDE SEQUENCE [LARGE SCALE GENOMIC DNA]</scope>
    <source>
        <strain evidence="19 20">NKC851-2</strain>
    </source>
</reference>
<dbReference type="EMBL" id="VJMZ01000001">
    <property type="protein sequence ID" value="TRM11317.1"/>
    <property type="molecule type" value="Genomic_DNA"/>
</dbReference>
<evidence type="ECO:0000256" key="17">
    <source>
        <dbReference type="PIRSR" id="PIRSR000099-4"/>
    </source>
</evidence>
<feature type="binding site" evidence="12 17">
    <location>
        <position position="356"/>
    </location>
    <ligand>
        <name>Zn(2+)</name>
        <dbReference type="ChEBI" id="CHEBI:29105"/>
    </ligand>
</feature>
<keyword evidence="6 12" id="KW-0479">Metal-binding</keyword>
<evidence type="ECO:0000256" key="6">
    <source>
        <dbReference type="ARBA" id="ARBA00022723"/>
    </source>
</evidence>
<feature type="binding site" evidence="12 17">
    <location>
        <position position="415"/>
    </location>
    <ligand>
        <name>Zn(2+)</name>
        <dbReference type="ChEBI" id="CHEBI:29105"/>
    </ligand>
</feature>
<dbReference type="FunFam" id="3.40.50.1980:FF:000026">
    <property type="entry name" value="Histidinol dehydrogenase"/>
    <property type="match status" value="1"/>
</dbReference>
<evidence type="ECO:0000256" key="18">
    <source>
        <dbReference type="RuleBase" id="RU004175"/>
    </source>
</evidence>
<evidence type="ECO:0000256" key="1">
    <source>
        <dbReference type="ARBA" id="ARBA00003850"/>
    </source>
</evidence>
<comment type="caution">
    <text evidence="19">The sequence shown here is derived from an EMBL/GenBank/DDBJ whole genome shotgun (WGS) entry which is preliminary data.</text>
</comment>
<feature type="binding site" evidence="12 17">
    <location>
        <position position="257"/>
    </location>
    <ligand>
        <name>Zn(2+)</name>
        <dbReference type="ChEBI" id="CHEBI:29105"/>
    </ligand>
</feature>
<comment type="similarity">
    <text evidence="3 12 13 18">Belongs to the histidinol dehydrogenase family.</text>
</comment>
<dbReference type="InterPro" id="IPR016161">
    <property type="entry name" value="Ald_DH/histidinol_DH"/>
</dbReference>
<evidence type="ECO:0000256" key="5">
    <source>
        <dbReference type="ARBA" id="ARBA00022605"/>
    </source>
</evidence>
<dbReference type="GO" id="GO:0000105">
    <property type="term" value="P:L-histidine biosynthetic process"/>
    <property type="evidence" value="ECO:0007669"/>
    <property type="project" value="UniProtKB-UniRule"/>
</dbReference>
<dbReference type="PROSITE" id="PS00611">
    <property type="entry name" value="HISOL_DEHYDROGENASE"/>
    <property type="match status" value="1"/>
</dbReference>
<dbReference type="InterPro" id="IPR012131">
    <property type="entry name" value="Hstdl_DH"/>
</dbReference>
<comment type="catalytic activity">
    <reaction evidence="11 12">
        <text>L-histidinol + 2 NAD(+) + H2O = L-histidine + 2 NADH + 3 H(+)</text>
        <dbReference type="Rhea" id="RHEA:20641"/>
        <dbReference type="ChEBI" id="CHEBI:15377"/>
        <dbReference type="ChEBI" id="CHEBI:15378"/>
        <dbReference type="ChEBI" id="CHEBI:57540"/>
        <dbReference type="ChEBI" id="CHEBI:57595"/>
        <dbReference type="ChEBI" id="CHEBI:57699"/>
        <dbReference type="ChEBI" id="CHEBI:57945"/>
        <dbReference type="EC" id="1.1.1.23"/>
    </reaction>
</comment>
<feature type="binding site" evidence="12 15">
    <location>
        <position position="186"/>
    </location>
    <ligand>
        <name>NAD(+)</name>
        <dbReference type="ChEBI" id="CHEBI:57540"/>
    </ligand>
</feature>
<dbReference type="PANTHER" id="PTHR21256:SF2">
    <property type="entry name" value="HISTIDINE BIOSYNTHESIS TRIFUNCTIONAL PROTEIN"/>
    <property type="match status" value="1"/>
</dbReference>
<feature type="binding site" evidence="12 16">
    <location>
        <position position="415"/>
    </location>
    <ligand>
        <name>substrate</name>
    </ligand>
</feature>
<dbReference type="FunFam" id="1.20.5.1300:FF:000002">
    <property type="entry name" value="Histidinol dehydrogenase, chloroplastic"/>
    <property type="match status" value="1"/>
</dbReference>
<dbReference type="GO" id="GO:0005829">
    <property type="term" value="C:cytosol"/>
    <property type="evidence" value="ECO:0007669"/>
    <property type="project" value="TreeGrafter"/>
</dbReference>
<dbReference type="NCBIfam" id="TIGR00069">
    <property type="entry name" value="hisD"/>
    <property type="match status" value="1"/>
</dbReference>
<keyword evidence="20" id="KW-1185">Reference proteome</keyword>
<evidence type="ECO:0000256" key="4">
    <source>
        <dbReference type="ARBA" id="ARBA00012965"/>
    </source>
</evidence>
<dbReference type="PIRSF" id="PIRSF000099">
    <property type="entry name" value="Histidinol_dh"/>
    <property type="match status" value="1"/>
</dbReference>
<dbReference type="PRINTS" id="PR00083">
    <property type="entry name" value="HOLDHDRGNASE"/>
</dbReference>
<dbReference type="EC" id="1.1.1.23" evidence="4 12"/>
<keyword evidence="8 12" id="KW-0560">Oxidoreductase</keyword>
<gene>
    <name evidence="12 19" type="primary">hisD</name>
    <name evidence="19" type="ORF">FH966_06105</name>
</gene>
<dbReference type="HAMAP" id="MF_01024">
    <property type="entry name" value="HisD"/>
    <property type="match status" value="1"/>
</dbReference>
<dbReference type="RefSeq" id="WP_142790467.1">
    <property type="nucleotide sequence ID" value="NZ_VJMZ01000001.1"/>
</dbReference>
<dbReference type="GO" id="GO:0008270">
    <property type="term" value="F:zinc ion binding"/>
    <property type="evidence" value="ECO:0007669"/>
    <property type="project" value="UniProtKB-UniRule"/>
</dbReference>
<evidence type="ECO:0000313" key="20">
    <source>
        <dbReference type="Proteomes" id="UP000319280"/>
    </source>
</evidence>
<comment type="pathway">
    <text evidence="2 12">Amino-acid biosynthesis; L-histidine biosynthesis; L-histidine from 5-phospho-alpha-D-ribose 1-diphosphate: step 9/9.</text>
</comment>
<evidence type="ECO:0000256" key="11">
    <source>
        <dbReference type="ARBA" id="ARBA00049489"/>
    </source>
</evidence>
<dbReference type="FunFam" id="3.40.50.1980:FF:000001">
    <property type="entry name" value="Histidinol dehydrogenase"/>
    <property type="match status" value="1"/>
</dbReference>
<keyword evidence="7 12" id="KW-0862">Zinc</keyword>
<feature type="binding site" evidence="12 16">
    <location>
        <position position="254"/>
    </location>
    <ligand>
        <name>substrate</name>
    </ligand>
</feature>
<evidence type="ECO:0000256" key="2">
    <source>
        <dbReference type="ARBA" id="ARBA00004940"/>
    </source>
</evidence>
<dbReference type="GO" id="GO:0004399">
    <property type="term" value="F:histidinol dehydrogenase activity"/>
    <property type="evidence" value="ECO:0007669"/>
    <property type="project" value="UniProtKB-UniRule"/>
</dbReference>
<dbReference type="InterPro" id="IPR022695">
    <property type="entry name" value="Histidinol_DH_monofunct"/>
</dbReference>
<sequence length="428" mass="45988">MLKKVTAKQFRQTYTTASVQTQDSRLDETVLTIISDVRNNGDRALFRLTEELDGVSLSNLQVTGDEFREADMAISRQFKTALETARKNIEAFHVEQKEQSWFMNPDSGITLGQKVTPIERVGIYIPGGKAAYPSSVLMNVIPAKLAGVSEIAITTPPDENGNISPYVLAAAMEAGADHVYKVGGAQAIAALAYGSETIKSVNKIAGPGNAYVARAKKWVYGDVAIDMIAGPSEICIVADDTTNAAFAAADLLSQAEHDEQARPLLVTPSDAMAKAIQEEISNQTEKLERKATIRQSLEQNGHIIVTETLAEALDTANFIAPEHLQLMIEKPFESLPSITNAGAIFLGDYSPEPLGDYVAGPNHTLPTSGTAVFSSPLGVYDFVKKSSIIHYDQDALTKVSQAVSTLAEAEGLTAHANSVQIRKGENHA</sequence>
<evidence type="ECO:0000256" key="8">
    <source>
        <dbReference type="ARBA" id="ARBA00023002"/>
    </source>
</evidence>
<evidence type="ECO:0000256" key="12">
    <source>
        <dbReference type="HAMAP-Rule" id="MF_01024"/>
    </source>
</evidence>
<feature type="active site" description="Proton acceptor" evidence="12 14">
    <location>
        <position position="322"/>
    </location>
</feature>
<evidence type="ECO:0000256" key="9">
    <source>
        <dbReference type="ARBA" id="ARBA00023027"/>
    </source>
</evidence>
<evidence type="ECO:0000313" key="19">
    <source>
        <dbReference type="EMBL" id="TRM11317.1"/>
    </source>
</evidence>
<organism evidence="19 20">
    <name type="scientific">Lentibacillus cibarius</name>
    <dbReference type="NCBI Taxonomy" id="2583219"/>
    <lineage>
        <taxon>Bacteria</taxon>
        <taxon>Bacillati</taxon>
        <taxon>Bacillota</taxon>
        <taxon>Bacilli</taxon>
        <taxon>Bacillales</taxon>
        <taxon>Bacillaceae</taxon>
        <taxon>Lentibacillus</taxon>
    </lineage>
</organism>
<dbReference type="AlphaFoldDB" id="A0A549YHJ4"/>
<dbReference type="UniPathway" id="UPA00031">
    <property type="reaction ID" value="UER00014"/>
</dbReference>
<dbReference type="GO" id="GO:0051287">
    <property type="term" value="F:NAD binding"/>
    <property type="evidence" value="ECO:0007669"/>
    <property type="project" value="InterPro"/>
</dbReference>
<keyword evidence="10 12" id="KW-0368">Histidine biosynthesis</keyword>
<feature type="binding site" evidence="12 15">
    <location>
        <position position="209"/>
    </location>
    <ligand>
        <name>NAD(+)</name>
        <dbReference type="ChEBI" id="CHEBI:57540"/>
    </ligand>
</feature>